<dbReference type="GeneID" id="84593561"/>
<dbReference type="VEuPathDB" id="FungiDB:An17g00220"/>
<accession>A0AAJ8BZA9</accession>
<evidence type="ECO:0000313" key="1">
    <source>
        <dbReference type="RefSeq" id="XP_059604965.1"/>
    </source>
</evidence>
<organism evidence="1">
    <name type="scientific">Aspergillus niger</name>
    <dbReference type="NCBI Taxonomy" id="5061"/>
    <lineage>
        <taxon>Eukaryota</taxon>
        <taxon>Fungi</taxon>
        <taxon>Dikarya</taxon>
        <taxon>Ascomycota</taxon>
        <taxon>Pezizomycotina</taxon>
        <taxon>Eurotiomycetes</taxon>
        <taxon>Eurotiomycetidae</taxon>
        <taxon>Eurotiales</taxon>
        <taxon>Aspergillaceae</taxon>
        <taxon>Aspergillus</taxon>
        <taxon>Aspergillus subgen. Circumdati</taxon>
    </lineage>
</organism>
<gene>
    <name evidence="1" type="ORF">An17g00220</name>
</gene>
<reference evidence="1" key="2">
    <citation type="submission" date="2025-08" db="UniProtKB">
        <authorList>
            <consortium name="RefSeq"/>
        </authorList>
    </citation>
    <scope>IDENTIFICATION</scope>
</reference>
<dbReference type="AlphaFoldDB" id="A0AAJ8BZA9"/>
<reference evidence="1" key="1">
    <citation type="submission" date="2025-02" db="EMBL/GenBank/DDBJ databases">
        <authorList>
            <consortium name="NCBI Genome Project"/>
        </authorList>
    </citation>
    <scope>NUCLEOTIDE SEQUENCE</scope>
</reference>
<proteinExistence type="predicted"/>
<dbReference type="RefSeq" id="XP_059604965.1">
    <property type="nucleotide sequence ID" value="XM_059745400.1"/>
</dbReference>
<name>A0AAJ8BZA9_ASPNG</name>
<sequence length="116" mass="12665">MFLGNPRLIDDCSSLGGNEASDLIVSCPDAKPEAEFPLPNANIMSGRKMSWTSQQKGVFPFFPGHQWPSPTQRCIPALCPLSSAEILVVTMYESSFCVPTFPPSSQCWPDGPILVF</sequence>
<protein>
    <submittedName>
        <fullName evidence="1">Uncharacterized protein</fullName>
    </submittedName>
</protein>
<dbReference type="KEGG" id="ang:An17g00220"/>